<dbReference type="InterPro" id="IPR000073">
    <property type="entry name" value="AB_hydrolase_1"/>
</dbReference>
<dbReference type="SUPFAM" id="SSF75304">
    <property type="entry name" value="Amidase signature (AS) enzymes"/>
    <property type="match status" value="1"/>
</dbReference>
<dbReference type="Pfam" id="PF01266">
    <property type="entry name" value="DAO"/>
    <property type="match status" value="1"/>
</dbReference>
<evidence type="ECO:0000259" key="6">
    <source>
        <dbReference type="Pfam" id="PF01266"/>
    </source>
</evidence>
<evidence type="ECO:0000313" key="9">
    <source>
        <dbReference type="Proteomes" id="UP000287144"/>
    </source>
</evidence>
<dbReference type="Gene3D" id="3.90.1300.10">
    <property type="entry name" value="Amidase signature (AS) domain"/>
    <property type="match status" value="1"/>
</dbReference>
<dbReference type="InterPro" id="IPR036928">
    <property type="entry name" value="AS_sf"/>
</dbReference>
<dbReference type="InterPro" id="IPR023631">
    <property type="entry name" value="Amidase_dom"/>
</dbReference>
<dbReference type="SUPFAM" id="SSF51905">
    <property type="entry name" value="FAD/NAD(P)-binding domain"/>
    <property type="match status" value="1"/>
</dbReference>
<dbReference type="Pfam" id="PF00561">
    <property type="entry name" value="Abhydrolase_1"/>
    <property type="match status" value="1"/>
</dbReference>
<dbReference type="Proteomes" id="UP000287144">
    <property type="component" value="Unassembled WGS sequence"/>
</dbReference>
<feature type="domain" description="FAD dependent oxidoreductase" evidence="6">
    <location>
        <begin position="321"/>
        <end position="685"/>
    </location>
</feature>
<dbReference type="Gene3D" id="3.40.50.1820">
    <property type="entry name" value="alpha/beta hydrolase"/>
    <property type="match status" value="1"/>
</dbReference>
<comment type="similarity">
    <text evidence="2">Belongs to the amidase family.</text>
</comment>
<organism evidence="8 9">
    <name type="scientific">Fusarium oligoseptatum</name>
    <dbReference type="NCBI Taxonomy" id="2604345"/>
    <lineage>
        <taxon>Eukaryota</taxon>
        <taxon>Fungi</taxon>
        <taxon>Dikarya</taxon>
        <taxon>Ascomycota</taxon>
        <taxon>Pezizomycotina</taxon>
        <taxon>Sordariomycetes</taxon>
        <taxon>Hypocreomycetidae</taxon>
        <taxon>Hypocreales</taxon>
        <taxon>Nectriaceae</taxon>
        <taxon>Fusarium</taxon>
        <taxon>Fusarium solani species complex</taxon>
    </lineage>
</organism>
<dbReference type="AlphaFoldDB" id="A0A428TYV9"/>
<dbReference type="Gene3D" id="3.30.9.10">
    <property type="entry name" value="D-Amino Acid Oxidase, subunit A, domain 2"/>
    <property type="match status" value="1"/>
</dbReference>
<dbReference type="STRING" id="1325735.A0A428TYV9"/>
<keyword evidence="4" id="KW-0378">Hydrolase</keyword>
<dbReference type="EMBL" id="NKCK01000041">
    <property type="protein sequence ID" value="RSM07243.1"/>
    <property type="molecule type" value="Genomic_DNA"/>
</dbReference>
<reference evidence="8 9" key="1">
    <citation type="submission" date="2017-06" db="EMBL/GenBank/DDBJ databases">
        <title>Comparative genomic analysis of Ambrosia Fusariam Clade fungi.</title>
        <authorList>
            <person name="Stajich J.E."/>
            <person name="Carrillo J."/>
            <person name="Kijimoto T."/>
            <person name="Eskalen A."/>
            <person name="O'Donnell K."/>
            <person name="Kasson M."/>
        </authorList>
    </citation>
    <scope>NUCLEOTIDE SEQUENCE [LARGE SCALE GENOMIC DNA]</scope>
    <source>
        <strain evidence="8 9">NRRL62579</strain>
    </source>
</reference>
<sequence length="1260" mass="136530">MPRFTSPFDGAKLFYRDFVPAKSPPPFNVADSAEAGEKPALVFLHQWPLSSRMYDPLLVSLCESHRFRCIAVDRRGFGQSDWSGPEHKGDIDYSVLARDVVSLLEQIQPGPFVFIAASMGTGETVLAHGLSEYGYIWISTSLPLPVASPEFPDGPPRELWDHVLSSLRSHRSQFVSNNFRGPLGVGASGNVTDKDIEMFERIFDAADALAIERAARIFTSEDLTGELVEFGKTKSGELLLIHGGADGGVPLAASAHRIQKLIPDARLTVYDDGGHALKQQIKDRLCLTSGLPSANPTSSAWQEPPASIATTQSKTLPLETDIAIIGSGITGTSVAHSLLNHPRGSQLRVTILEARNACSGATGRNGGHLVSDTCGHFEHLVAALGVEEAVKMLKFSEANIEELKAIIAQLSEPEKDAVEFRQVIASSTLGDKATVDSLRRSMNLLQETGEKTKLGYTLVEDADILLNKYKYRDGLAVCEQEGAGALWPYRLVTILQKHLLDGNKDRFSIETNTPVVRISHEEDTSQNEPSYVLQTPRGIIRARKIIHCTNGYSSNLLPSLTGSLYPLRGTVSVQDPGPSFPRLGHQYSWTKMHTGHYDPETRRLTTGLYYAQQNAKTGEIVIGGESQEIENLLTSDDSEVAASARDHISSIVPKVYLDADNAKAKKVWSGIMGFTADGFPMIGKLSRATTGRTGTEEWIAAAMTINPPQVQHASWEVRAAEKRARCADAIPKPWRLPSHILDSLKTPLETNKNDLVSLDIPRRSGILSDIELDITESYNVSSLLAKLADGTFTAVQVVTAFSKRAAIAQQLTNCLTETFFDQAELRARQLDELREGGKLAGPLHGLPISLKDTFHVPGTQATIGLVAFLDEFSKTTSPLVEILLSLGAVPYVKTNVPQTMMTADSQNNVFGRTLNPRNTALGAGGSSGGEGALVAFRGSPIGVGTDIGGSIRIPALCCGTYGFKPTAGRIPYGGQRGCSNPGLKFILACAGPLANDMKSLEILTKSVIDARPAYLDSTAIDVPWRNISAPSGKKLRLGVLPEDPSYPLQPPIKHAISQAVAKLRAEGHILVELDPKECLVSGINSVAWGLFSLDKTARRIVTDAGEPCIPSRQRITDELERLKWDFLPDLTGLSDLDKLSTLNIKRAEVIESWRRLWQSHRLDAAIGPAAQNTAVQHDLYGVPPYTCFLNVLNYPACVIPFGSAKPIPGEEFTLNPDQAGPPYDAELTEGAPCSIQVFTSSMRDEECIAISSIVDNALKG</sequence>
<dbReference type="Pfam" id="PF01425">
    <property type="entry name" value="Amidase"/>
    <property type="match status" value="1"/>
</dbReference>
<name>A0A428TYV9_9HYPO</name>
<gene>
    <name evidence="8" type="ORF">CEP52_005295</name>
</gene>
<dbReference type="PANTHER" id="PTHR46072">
    <property type="entry name" value="AMIDASE-RELATED-RELATED"/>
    <property type="match status" value="1"/>
</dbReference>
<dbReference type="EC" id="3.5.1.4" evidence="3"/>
<evidence type="ECO:0000256" key="4">
    <source>
        <dbReference type="ARBA" id="ARBA00022801"/>
    </source>
</evidence>
<feature type="domain" description="Amidase" evidence="7">
    <location>
        <begin position="797"/>
        <end position="1247"/>
    </location>
</feature>
<dbReference type="InterPro" id="IPR036188">
    <property type="entry name" value="FAD/NAD-bd_sf"/>
</dbReference>
<comment type="catalytic activity">
    <reaction evidence="1">
        <text>a monocarboxylic acid amide + H2O = a monocarboxylate + NH4(+)</text>
        <dbReference type="Rhea" id="RHEA:12020"/>
        <dbReference type="ChEBI" id="CHEBI:15377"/>
        <dbReference type="ChEBI" id="CHEBI:28938"/>
        <dbReference type="ChEBI" id="CHEBI:35757"/>
        <dbReference type="ChEBI" id="CHEBI:83628"/>
        <dbReference type="EC" id="3.5.1.4"/>
    </reaction>
</comment>
<keyword evidence="9" id="KW-1185">Reference proteome</keyword>
<evidence type="ECO:0000256" key="3">
    <source>
        <dbReference type="ARBA" id="ARBA00012922"/>
    </source>
</evidence>
<accession>A0A428TYV9</accession>
<evidence type="ECO:0000256" key="2">
    <source>
        <dbReference type="ARBA" id="ARBA00009199"/>
    </source>
</evidence>
<protein>
    <recommendedName>
        <fullName evidence="3">amidase</fullName>
        <ecNumber evidence="3">3.5.1.4</ecNumber>
    </recommendedName>
</protein>
<evidence type="ECO:0000259" key="5">
    <source>
        <dbReference type="Pfam" id="PF00561"/>
    </source>
</evidence>
<dbReference type="Gene3D" id="3.50.50.60">
    <property type="entry name" value="FAD/NAD(P)-binding domain"/>
    <property type="match status" value="1"/>
</dbReference>
<dbReference type="PANTHER" id="PTHR46072:SF3">
    <property type="entry name" value="AMIDASE"/>
    <property type="match status" value="1"/>
</dbReference>
<evidence type="ECO:0000256" key="1">
    <source>
        <dbReference type="ARBA" id="ARBA00001311"/>
    </source>
</evidence>
<comment type="caution">
    <text evidence="8">The sequence shown here is derived from an EMBL/GenBank/DDBJ whole genome shotgun (WGS) entry which is preliminary data.</text>
</comment>
<dbReference type="SUPFAM" id="SSF53474">
    <property type="entry name" value="alpha/beta-Hydrolases"/>
    <property type="match status" value="1"/>
</dbReference>
<dbReference type="InterPro" id="IPR020556">
    <property type="entry name" value="Amidase_CS"/>
</dbReference>
<feature type="domain" description="AB hydrolase-1" evidence="5">
    <location>
        <begin position="39"/>
        <end position="122"/>
    </location>
</feature>
<dbReference type="InterPro" id="IPR029058">
    <property type="entry name" value="AB_hydrolase_fold"/>
</dbReference>
<dbReference type="InterPro" id="IPR006076">
    <property type="entry name" value="FAD-dep_OxRdtase"/>
</dbReference>
<evidence type="ECO:0000259" key="7">
    <source>
        <dbReference type="Pfam" id="PF01425"/>
    </source>
</evidence>
<dbReference type="PROSITE" id="PS00571">
    <property type="entry name" value="AMIDASES"/>
    <property type="match status" value="1"/>
</dbReference>
<dbReference type="GO" id="GO:0004040">
    <property type="term" value="F:amidase activity"/>
    <property type="evidence" value="ECO:0007669"/>
    <property type="project" value="UniProtKB-EC"/>
</dbReference>
<evidence type="ECO:0000313" key="8">
    <source>
        <dbReference type="EMBL" id="RSM07243.1"/>
    </source>
</evidence>
<proteinExistence type="inferred from homology"/>